<keyword evidence="1" id="KW-0812">Transmembrane</keyword>
<comment type="caution">
    <text evidence="3">The sequence shown here is derived from an EMBL/GenBank/DDBJ whole genome shotgun (WGS) entry which is preliminary data.</text>
</comment>
<evidence type="ECO:0000313" key="2">
    <source>
        <dbReference type="EMBL" id="CAF0850047.1"/>
    </source>
</evidence>
<reference evidence="3" key="1">
    <citation type="submission" date="2021-02" db="EMBL/GenBank/DDBJ databases">
        <authorList>
            <person name="Nowell W R."/>
        </authorList>
    </citation>
    <scope>NUCLEOTIDE SEQUENCE</scope>
</reference>
<name>A0A819RWV3_9BILA</name>
<gene>
    <name evidence="2" type="ORF">JYZ213_LOCUS7846</name>
    <name evidence="3" type="ORF">OXD698_LOCUS32592</name>
</gene>
<proteinExistence type="predicted"/>
<dbReference type="Proteomes" id="UP000663844">
    <property type="component" value="Unassembled WGS sequence"/>
</dbReference>
<protein>
    <submittedName>
        <fullName evidence="3">Uncharacterized protein</fullName>
    </submittedName>
</protein>
<dbReference type="AlphaFoldDB" id="A0A819RWV3"/>
<accession>A0A819RWV3</accession>
<dbReference type="EMBL" id="CAJOAZ010004279">
    <property type="protein sequence ID" value="CAF4052086.1"/>
    <property type="molecule type" value="Genomic_DNA"/>
</dbReference>
<evidence type="ECO:0000313" key="4">
    <source>
        <dbReference type="Proteomes" id="UP000663844"/>
    </source>
</evidence>
<dbReference type="Proteomes" id="UP000663845">
    <property type="component" value="Unassembled WGS sequence"/>
</dbReference>
<keyword evidence="1" id="KW-1133">Transmembrane helix</keyword>
<dbReference type="EMBL" id="CAJNOG010000052">
    <property type="protein sequence ID" value="CAF0850047.1"/>
    <property type="molecule type" value="Genomic_DNA"/>
</dbReference>
<organism evidence="3 4">
    <name type="scientific">Adineta steineri</name>
    <dbReference type="NCBI Taxonomy" id="433720"/>
    <lineage>
        <taxon>Eukaryota</taxon>
        <taxon>Metazoa</taxon>
        <taxon>Spiralia</taxon>
        <taxon>Gnathifera</taxon>
        <taxon>Rotifera</taxon>
        <taxon>Eurotatoria</taxon>
        <taxon>Bdelloidea</taxon>
        <taxon>Adinetida</taxon>
        <taxon>Adinetidae</taxon>
        <taxon>Adineta</taxon>
    </lineage>
</organism>
<keyword evidence="1" id="KW-0472">Membrane</keyword>
<feature type="transmembrane region" description="Helical" evidence="1">
    <location>
        <begin position="127"/>
        <end position="145"/>
    </location>
</feature>
<evidence type="ECO:0000313" key="3">
    <source>
        <dbReference type="EMBL" id="CAF4052086.1"/>
    </source>
</evidence>
<evidence type="ECO:0000256" key="1">
    <source>
        <dbReference type="SAM" id="Phobius"/>
    </source>
</evidence>
<sequence>MIHRCLAVVNTVSRLLPTTSWLLPRVILLHLTCLLIWISSILFPFLRVPFQYHTRLTAFYTQTTFHLIMKWSAIIASFILPHYLCIYFIVFFCWFMADWTCIIARMESKLHPQPYHRSFLVRVSQSMRIIFACLGLVATIRHIFFK</sequence>
<feature type="transmembrane region" description="Helical" evidence="1">
    <location>
        <begin position="26"/>
        <end position="46"/>
    </location>
</feature>